<keyword evidence="7 10" id="KW-0503">Monooxygenase</keyword>
<dbReference type="Pfam" id="PF00067">
    <property type="entry name" value="p450"/>
    <property type="match status" value="1"/>
</dbReference>
<evidence type="ECO:0000256" key="1">
    <source>
        <dbReference type="ARBA" id="ARBA00004586"/>
    </source>
</evidence>
<dbReference type="GO" id="GO:0020037">
    <property type="term" value="F:heme binding"/>
    <property type="evidence" value="ECO:0007669"/>
    <property type="project" value="InterPro"/>
</dbReference>
<evidence type="ECO:0000256" key="6">
    <source>
        <dbReference type="ARBA" id="ARBA00023004"/>
    </source>
</evidence>
<evidence type="ECO:0000313" key="11">
    <source>
        <dbReference type="EMBL" id="CAH2310737.1"/>
    </source>
</evidence>
<dbReference type="SUPFAM" id="SSF48264">
    <property type="entry name" value="Cytochrome P450"/>
    <property type="match status" value="1"/>
</dbReference>
<evidence type="ECO:0000256" key="8">
    <source>
        <dbReference type="ARBA" id="ARBA00023136"/>
    </source>
</evidence>
<dbReference type="InterPro" id="IPR001128">
    <property type="entry name" value="Cyt_P450"/>
</dbReference>
<keyword evidence="10" id="KW-0560">Oxidoreductase</keyword>
<dbReference type="CDD" id="cd20678">
    <property type="entry name" value="CYP4B-like"/>
    <property type="match status" value="1"/>
</dbReference>
<dbReference type="InterPro" id="IPR017972">
    <property type="entry name" value="Cyt_P450_CS"/>
</dbReference>
<keyword evidence="8" id="KW-0472">Membrane</keyword>
<dbReference type="Proteomes" id="UP001295444">
    <property type="component" value="Chromosome 08"/>
</dbReference>
<dbReference type="Gene3D" id="1.10.630.10">
    <property type="entry name" value="Cytochrome P450"/>
    <property type="match status" value="1"/>
</dbReference>
<dbReference type="PROSITE" id="PS00086">
    <property type="entry name" value="CYTOCHROME_P450"/>
    <property type="match status" value="1"/>
</dbReference>
<dbReference type="PRINTS" id="PR00463">
    <property type="entry name" value="EP450I"/>
</dbReference>
<evidence type="ECO:0000256" key="3">
    <source>
        <dbReference type="ARBA" id="ARBA00022617"/>
    </source>
</evidence>
<dbReference type="GO" id="GO:0005506">
    <property type="term" value="F:iron ion binding"/>
    <property type="evidence" value="ECO:0007669"/>
    <property type="project" value="InterPro"/>
</dbReference>
<evidence type="ECO:0000256" key="2">
    <source>
        <dbReference type="ARBA" id="ARBA00010617"/>
    </source>
</evidence>
<proteinExistence type="inferred from homology"/>
<dbReference type="InterPro" id="IPR050196">
    <property type="entry name" value="Cytochrome_P450_Monoox"/>
</dbReference>
<comment type="similarity">
    <text evidence="2 10">Belongs to the cytochrome P450 family.</text>
</comment>
<comment type="subcellular location">
    <subcellularLocation>
        <location evidence="1">Endoplasmic reticulum membrane</location>
    </subcellularLocation>
</comment>
<name>A0AAD1WGV0_PELCU</name>
<keyword evidence="12" id="KW-1185">Reference proteome</keyword>
<dbReference type="PRINTS" id="PR00385">
    <property type="entry name" value="P450"/>
</dbReference>
<organism evidence="11 12">
    <name type="scientific">Pelobates cultripes</name>
    <name type="common">Western spadefoot toad</name>
    <dbReference type="NCBI Taxonomy" id="61616"/>
    <lineage>
        <taxon>Eukaryota</taxon>
        <taxon>Metazoa</taxon>
        <taxon>Chordata</taxon>
        <taxon>Craniata</taxon>
        <taxon>Vertebrata</taxon>
        <taxon>Euteleostomi</taxon>
        <taxon>Amphibia</taxon>
        <taxon>Batrachia</taxon>
        <taxon>Anura</taxon>
        <taxon>Pelobatoidea</taxon>
        <taxon>Pelobatidae</taxon>
        <taxon>Pelobates</taxon>
    </lineage>
</organism>
<evidence type="ECO:0000256" key="9">
    <source>
        <dbReference type="PIRSR" id="PIRSR602401-1"/>
    </source>
</evidence>
<protein>
    <submittedName>
        <fullName evidence="11">Cytochrome P450 4B1-like</fullName>
    </submittedName>
</protein>
<evidence type="ECO:0000256" key="5">
    <source>
        <dbReference type="ARBA" id="ARBA00022824"/>
    </source>
</evidence>
<dbReference type="InterPro" id="IPR036396">
    <property type="entry name" value="Cyt_P450_sf"/>
</dbReference>
<dbReference type="PANTHER" id="PTHR24291:SF211">
    <property type="entry name" value="CYTOCHROME P450 4B1"/>
    <property type="match status" value="1"/>
</dbReference>
<feature type="binding site" description="axial binding residue" evidence="9">
    <location>
        <position position="459"/>
    </location>
    <ligand>
        <name>heme</name>
        <dbReference type="ChEBI" id="CHEBI:30413"/>
    </ligand>
    <ligandPart>
        <name>Fe</name>
        <dbReference type="ChEBI" id="CHEBI:18248"/>
    </ligandPart>
</feature>
<evidence type="ECO:0000256" key="10">
    <source>
        <dbReference type="RuleBase" id="RU000461"/>
    </source>
</evidence>
<keyword evidence="5" id="KW-0256">Endoplasmic reticulum</keyword>
<dbReference type="PANTHER" id="PTHR24291">
    <property type="entry name" value="CYTOCHROME P450 FAMILY 4"/>
    <property type="match status" value="1"/>
</dbReference>
<sequence length="520" mass="60769">MASSLLIDLLSLNVTQLCQWAAWLFALLAIFKACKLYLTRRELLTTFKDFQGPKTHWLFGNVHEFKGDGKDLDIMHGYAEKYPYAYPLWMGSFYPVLIICHPDYAKAILSRQDPKDNFAYYFITPWIGKGLLVLSGQKWFHHRRLITPGFHYDVLKPYVKLMSDCTNVMLDKWEKLVYDNKPVELFHHVSLMTLDTIMKCAFSYHSDCQNNSDNAYIKAVYDISYIVDYRFSCIPYHNDLIFYLSPHGFRFRRALKTVHQHTAKVIKERMESLKQDKELEKIKQKRHLDFLDILLCAKDEKNQGLSDEDMRAEVDTFMFEGHDTTASGISWMLYCMAKYPKHQQKCQEEIREIMGERNTVEWQIKTRKMTYTALCIKESLRLYPPVPEVARELSQPITFCDGRTLPKGANIVLSIYSLNRCSSIWEEPEVFNPLRFSPENTSTRHSHAFLPFSAGSRNCIGQNFAMNEMKVALALTLKRFEISPDPDNEPLKLAQLVLRSVNGIYLRFKKVETEEKKEKI</sequence>
<dbReference type="FunFam" id="1.10.630.10:FF:000005">
    <property type="entry name" value="cytochrome P450 4F22 isoform X2"/>
    <property type="match status" value="1"/>
</dbReference>
<dbReference type="GO" id="GO:0005789">
    <property type="term" value="C:endoplasmic reticulum membrane"/>
    <property type="evidence" value="ECO:0007669"/>
    <property type="project" value="UniProtKB-SubCell"/>
</dbReference>
<accession>A0AAD1WGV0</accession>
<evidence type="ECO:0000256" key="7">
    <source>
        <dbReference type="ARBA" id="ARBA00023033"/>
    </source>
</evidence>
<reference evidence="11" key="1">
    <citation type="submission" date="2022-03" db="EMBL/GenBank/DDBJ databases">
        <authorList>
            <person name="Alioto T."/>
            <person name="Alioto T."/>
            <person name="Gomez Garrido J."/>
        </authorList>
    </citation>
    <scope>NUCLEOTIDE SEQUENCE</scope>
</reference>
<keyword evidence="4 9" id="KW-0479">Metal-binding</keyword>
<keyword evidence="3 9" id="KW-0349">Heme</keyword>
<dbReference type="GO" id="GO:0004497">
    <property type="term" value="F:monooxygenase activity"/>
    <property type="evidence" value="ECO:0007669"/>
    <property type="project" value="UniProtKB-KW"/>
</dbReference>
<gene>
    <name evidence="11" type="ORF">PECUL_23A054908</name>
</gene>
<dbReference type="EMBL" id="OW240919">
    <property type="protein sequence ID" value="CAH2310737.1"/>
    <property type="molecule type" value="Genomic_DNA"/>
</dbReference>
<evidence type="ECO:0000256" key="4">
    <source>
        <dbReference type="ARBA" id="ARBA00022723"/>
    </source>
</evidence>
<keyword evidence="6 9" id="KW-0408">Iron</keyword>
<dbReference type="GO" id="GO:0016705">
    <property type="term" value="F:oxidoreductase activity, acting on paired donors, with incorporation or reduction of molecular oxygen"/>
    <property type="evidence" value="ECO:0007669"/>
    <property type="project" value="InterPro"/>
</dbReference>
<comment type="cofactor">
    <cofactor evidence="9">
        <name>heme</name>
        <dbReference type="ChEBI" id="CHEBI:30413"/>
    </cofactor>
</comment>
<dbReference type="AlphaFoldDB" id="A0AAD1WGV0"/>
<dbReference type="InterPro" id="IPR002401">
    <property type="entry name" value="Cyt_P450_E_grp-I"/>
</dbReference>
<evidence type="ECO:0000313" key="12">
    <source>
        <dbReference type="Proteomes" id="UP001295444"/>
    </source>
</evidence>